<dbReference type="Proteomes" id="UP000033423">
    <property type="component" value="Unassembled WGS sequence"/>
</dbReference>
<dbReference type="PANTHER" id="PTHR33397:SF5">
    <property type="entry name" value="RNASE YUTE-RELATED"/>
    <property type="match status" value="1"/>
</dbReference>
<keyword evidence="1" id="KW-1277">Toxin-antitoxin system</keyword>
<dbReference type="InterPro" id="IPR008201">
    <property type="entry name" value="HepT-like"/>
</dbReference>
<dbReference type="Pfam" id="PF01934">
    <property type="entry name" value="HepT-like"/>
    <property type="match status" value="1"/>
</dbReference>
<name>A0A0F3GZ77_9BACT</name>
<dbReference type="AlphaFoldDB" id="A0A0F3GZ77"/>
<evidence type="ECO:0000313" key="6">
    <source>
        <dbReference type="Proteomes" id="UP000033423"/>
    </source>
</evidence>
<reference evidence="5 6" key="1">
    <citation type="submission" date="2015-02" db="EMBL/GenBank/DDBJ databases">
        <title>Single-cell genomics of uncultivated deep-branching MTB reveals a conserved set of magnetosome genes.</title>
        <authorList>
            <person name="Kolinko S."/>
            <person name="Richter M."/>
            <person name="Glockner F.O."/>
            <person name="Brachmann A."/>
            <person name="Schuler D."/>
        </authorList>
    </citation>
    <scope>NUCLEOTIDE SEQUENCE [LARGE SCALE GENOMIC DNA]</scope>
    <source>
        <strain evidence="5">TM-1</strain>
    </source>
</reference>
<dbReference type="SUPFAM" id="SSF81593">
    <property type="entry name" value="Nucleotidyltransferase substrate binding subunit/domain"/>
    <property type="match status" value="1"/>
</dbReference>
<keyword evidence="3" id="KW-0378">Hydrolase</keyword>
<evidence type="ECO:0000313" key="5">
    <source>
        <dbReference type="EMBL" id="KJU85993.1"/>
    </source>
</evidence>
<dbReference type="GO" id="GO:0016787">
    <property type="term" value="F:hydrolase activity"/>
    <property type="evidence" value="ECO:0007669"/>
    <property type="project" value="UniProtKB-KW"/>
</dbReference>
<dbReference type="GO" id="GO:0004540">
    <property type="term" value="F:RNA nuclease activity"/>
    <property type="evidence" value="ECO:0007669"/>
    <property type="project" value="InterPro"/>
</dbReference>
<dbReference type="PANTHER" id="PTHR33397">
    <property type="entry name" value="UPF0331 PROTEIN YUTE"/>
    <property type="match status" value="1"/>
</dbReference>
<accession>A0A0F3GZ77</accession>
<protein>
    <submittedName>
        <fullName evidence="5">Protein containing DUF86</fullName>
    </submittedName>
</protein>
<comment type="caution">
    <text evidence="5">The sequence shown here is derived from an EMBL/GenBank/DDBJ whole genome shotgun (WGS) entry which is preliminary data.</text>
</comment>
<keyword evidence="6" id="KW-1185">Reference proteome</keyword>
<dbReference type="NCBIfam" id="NF047751">
    <property type="entry name" value="HepT_toxin"/>
    <property type="match status" value="1"/>
</dbReference>
<sequence>MELLRLRERFEVDGILADKHAEWALRYGYLETIQVLIDISCHLVSKYNLGNPATYADCIKLLAKHGYLDEGLTIKLIGMVGLRNILIHQYQEVGVERLYQLLSSTDDIRLFVQQIGGLL</sequence>
<proteinExistence type="inferred from homology"/>
<dbReference type="Gene3D" id="1.20.120.580">
    <property type="entry name" value="bsu32300-like"/>
    <property type="match status" value="1"/>
</dbReference>
<comment type="similarity">
    <text evidence="4">Belongs to the HepT RNase toxin family.</text>
</comment>
<dbReference type="InterPro" id="IPR052379">
    <property type="entry name" value="Type_VII_TA_RNase"/>
</dbReference>
<dbReference type="EMBL" id="LACI01000781">
    <property type="protein sequence ID" value="KJU85993.1"/>
    <property type="molecule type" value="Genomic_DNA"/>
</dbReference>
<dbReference type="InterPro" id="IPR037038">
    <property type="entry name" value="HepT-like_sf"/>
</dbReference>
<evidence type="ECO:0000256" key="1">
    <source>
        <dbReference type="ARBA" id="ARBA00022649"/>
    </source>
</evidence>
<gene>
    <name evidence="5" type="ORF">MBAV_001809</name>
</gene>
<evidence type="ECO:0000256" key="3">
    <source>
        <dbReference type="ARBA" id="ARBA00022801"/>
    </source>
</evidence>
<evidence type="ECO:0000256" key="2">
    <source>
        <dbReference type="ARBA" id="ARBA00022722"/>
    </source>
</evidence>
<dbReference type="GO" id="GO:0110001">
    <property type="term" value="C:toxin-antitoxin complex"/>
    <property type="evidence" value="ECO:0007669"/>
    <property type="project" value="InterPro"/>
</dbReference>
<keyword evidence="2" id="KW-0540">Nuclease</keyword>
<evidence type="ECO:0000256" key="4">
    <source>
        <dbReference type="ARBA" id="ARBA00024207"/>
    </source>
</evidence>
<organism evidence="5 6">
    <name type="scientific">Candidatus Magnetobacterium bavaricum</name>
    <dbReference type="NCBI Taxonomy" id="29290"/>
    <lineage>
        <taxon>Bacteria</taxon>
        <taxon>Pseudomonadati</taxon>
        <taxon>Nitrospirota</taxon>
        <taxon>Thermodesulfovibrionia</taxon>
        <taxon>Thermodesulfovibrionales</taxon>
        <taxon>Candidatus Magnetobacteriaceae</taxon>
        <taxon>Candidatus Magnetobacterium</taxon>
    </lineage>
</organism>